<accession>A0A6H5H7Q4</accession>
<dbReference type="EMBL" id="CADCXU010021854">
    <property type="protein sequence ID" value="CAB0009626.1"/>
    <property type="molecule type" value="Genomic_DNA"/>
</dbReference>
<dbReference type="Proteomes" id="UP000479000">
    <property type="component" value="Unassembled WGS sequence"/>
</dbReference>
<keyword evidence="2" id="KW-1185">Reference proteome</keyword>
<sequence>MKSLQCYIGQTAQLVNVQRQGGPNRQKRFDNRILIGGYLAVIRNARNCVSEWLNAARSATRGPPRRLSAAQRLCGRGGCGLSRSSDSYLNRLSLSNCEIYSDS</sequence>
<protein>
    <submittedName>
        <fullName evidence="1">Uncharacterized protein</fullName>
    </submittedName>
</protein>
<dbReference type="AlphaFoldDB" id="A0A6H5H7Q4"/>
<gene>
    <name evidence="1" type="ORF">NTEN_LOCUS14756</name>
</gene>
<feature type="non-terminal residue" evidence="1">
    <location>
        <position position="103"/>
    </location>
</feature>
<evidence type="ECO:0000313" key="1">
    <source>
        <dbReference type="EMBL" id="CAB0009626.1"/>
    </source>
</evidence>
<name>A0A6H5H7Q4_9HEMI</name>
<evidence type="ECO:0000313" key="2">
    <source>
        <dbReference type="Proteomes" id="UP000479000"/>
    </source>
</evidence>
<reference evidence="1 2" key="1">
    <citation type="submission" date="2020-02" db="EMBL/GenBank/DDBJ databases">
        <authorList>
            <person name="Ferguson B K."/>
        </authorList>
    </citation>
    <scope>NUCLEOTIDE SEQUENCE [LARGE SCALE GENOMIC DNA]</scope>
</reference>
<organism evidence="1 2">
    <name type="scientific">Nesidiocoris tenuis</name>
    <dbReference type="NCBI Taxonomy" id="355587"/>
    <lineage>
        <taxon>Eukaryota</taxon>
        <taxon>Metazoa</taxon>
        <taxon>Ecdysozoa</taxon>
        <taxon>Arthropoda</taxon>
        <taxon>Hexapoda</taxon>
        <taxon>Insecta</taxon>
        <taxon>Pterygota</taxon>
        <taxon>Neoptera</taxon>
        <taxon>Paraneoptera</taxon>
        <taxon>Hemiptera</taxon>
        <taxon>Heteroptera</taxon>
        <taxon>Panheteroptera</taxon>
        <taxon>Cimicomorpha</taxon>
        <taxon>Miridae</taxon>
        <taxon>Dicyphina</taxon>
        <taxon>Nesidiocoris</taxon>
    </lineage>
</organism>
<proteinExistence type="predicted"/>